<dbReference type="InterPro" id="IPR017853">
    <property type="entry name" value="GH"/>
</dbReference>
<reference evidence="3 4" key="1">
    <citation type="journal article" date="2014" name="Genome Announc.">
        <title>Draft Genome Sequences of Marine Flavobacterium Algibacter lectus Strains SS8 and NR4.</title>
        <authorList>
            <person name="Takatani N."/>
            <person name="Nakanishi M."/>
            <person name="Meirelles P."/>
            <person name="Mino S."/>
            <person name="Suda W."/>
            <person name="Oshima K."/>
            <person name="Hattori M."/>
            <person name="Ohkuma M."/>
            <person name="Hosokawa M."/>
            <person name="Miyashita K."/>
            <person name="Thompson F.L."/>
            <person name="Niwa A."/>
            <person name="Sawabe T."/>
            <person name="Sawabe T."/>
        </authorList>
    </citation>
    <scope>NUCLEOTIDE SEQUENCE [LARGE SCALE GENOMIC DNA]</scope>
    <source>
        <strain evidence="4">JCM19274</strain>
    </source>
</reference>
<sequence length="122" mass="13915">MKNNVLIFIILFILTLQSYAQNNYKWFDESIPFEERANLLVQAMTLEEKCSQFVSASPAIPRLDVPEYNWWNESLHGVARNGKATIFPQGIAMGATFNPELIKEVSTAISDEAEPNFKFQNL</sequence>
<keyword evidence="3" id="KW-0326">Glycosidase</keyword>
<dbReference type="GO" id="GO:0046556">
    <property type="term" value="F:alpha-L-arabinofuranosidase activity"/>
    <property type="evidence" value="ECO:0007669"/>
    <property type="project" value="TreeGrafter"/>
</dbReference>
<dbReference type="EMBL" id="BBNU01000011">
    <property type="protein sequence ID" value="GAL80701.1"/>
    <property type="molecule type" value="Genomic_DNA"/>
</dbReference>
<accession>A0A090WUL6</accession>
<dbReference type="InterPro" id="IPR036962">
    <property type="entry name" value="Glyco_hydro_3_N_sf"/>
</dbReference>
<dbReference type="RefSeq" id="WP_369450453.1">
    <property type="nucleotide sequence ID" value="NZ_BBNU01000011.1"/>
</dbReference>
<dbReference type="SUPFAM" id="SSF51445">
    <property type="entry name" value="(Trans)glycosidases"/>
    <property type="match status" value="1"/>
</dbReference>
<evidence type="ECO:0000313" key="3">
    <source>
        <dbReference type="EMBL" id="GAL80701.1"/>
    </source>
</evidence>
<dbReference type="AlphaFoldDB" id="A0A090WUL6"/>
<evidence type="ECO:0000256" key="1">
    <source>
        <dbReference type="ARBA" id="ARBA00005336"/>
    </source>
</evidence>
<dbReference type="EC" id="3.2.1.21" evidence="3"/>
<organism evidence="3 4">
    <name type="scientific">Algibacter lectus</name>
    <dbReference type="NCBI Taxonomy" id="221126"/>
    <lineage>
        <taxon>Bacteria</taxon>
        <taxon>Pseudomonadati</taxon>
        <taxon>Bacteroidota</taxon>
        <taxon>Flavobacteriia</taxon>
        <taxon>Flavobacteriales</taxon>
        <taxon>Flavobacteriaceae</taxon>
        <taxon>Algibacter</taxon>
    </lineage>
</organism>
<keyword evidence="2 3" id="KW-0378">Hydrolase</keyword>
<dbReference type="Proteomes" id="UP000029643">
    <property type="component" value="Unassembled WGS sequence"/>
</dbReference>
<dbReference type="InterPro" id="IPR044993">
    <property type="entry name" value="BXL"/>
</dbReference>
<proteinExistence type="inferred from homology"/>
<evidence type="ECO:0000313" key="4">
    <source>
        <dbReference type="Proteomes" id="UP000029643"/>
    </source>
</evidence>
<dbReference type="GO" id="GO:0031222">
    <property type="term" value="P:arabinan catabolic process"/>
    <property type="evidence" value="ECO:0007669"/>
    <property type="project" value="TreeGrafter"/>
</dbReference>
<comment type="caution">
    <text evidence="3">The sequence shown here is derived from an EMBL/GenBank/DDBJ whole genome shotgun (WGS) entry which is preliminary data.</text>
</comment>
<dbReference type="GO" id="GO:0045493">
    <property type="term" value="P:xylan catabolic process"/>
    <property type="evidence" value="ECO:0007669"/>
    <property type="project" value="InterPro"/>
</dbReference>
<name>A0A090WUL6_9FLAO</name>
<gene>
    <name evidence="3" type="ORF">JCM19274_1327</name>
</gene>
<dbReference type="Gene3D" id="3.20.20.300">
    <property type="entry name" value="Glycoside hydrolase, family 3, N-terminal domain"/>
    <property type="match status" value="1"/>
</dbReference>
<dbReference type="PANTHER" id="PTHR42721:SF3">
    <property type="entry name" value="BETA-D-XYLOSIDASE 5-RELATED"/>
    <property type="match status" value="1"/>
</dbReference>
<dbReference type="GO" id="GO:0008422">
    <property type="term" value="F:beta-glucosidase activity"/>
    <property type="evidence" value="ECO:0007669"/>
    <property type="project" value="UniProtKB-EC"/>
</dbReference>
<comment type="similarity">
    <text evidence="1">Belongs to the glycosyl hydrolase 3 family.</text>
</comment>
<evidence type="ECO:0000256" key="2">
    <source>
        <dbReference type="ARBA" id="ARBA00022801"/>
    </source>
</evidence>
<dbReference type="PANTHER" id="PTHR42721">
    <property type="entry name" value="SUGAR HYDROLASE-RELATED"/>
    <property type="match status" value="1"/>
</dbReference>
<dbReference type="GO" id="GO:0009044">
    <property type="term" value="F:xylan 1,4-beta-xylosidase activity"/>
    <property type="evidence" value="ECO:0007669"/>
    <property type="project" value="InterPro"/>
</dbReference>
<protein>
    <submittedName>
        <fullName evidence="3">Beta-glucosidase</fullName>
        <ecNumber evidence="3">3.2.1.21</ecNumber>
    </submittedName>
</protein>